<dbReference type="EMBL" id="AGNL01015272">
    <property type="protein sequence ID" value="EJK66098.1"/>
    <property type="molecule type" value="Genomic_DNA"/>
</dbReference>
<feature type="compositionally biased region" description="Low complexity" evidence="1">
    <location>
        <begin position="403"/>
        <end position="414"/>
    </location>
</feature>
<comment type="caution">
    <text evidence="2">The sequence shown here is derived from an EMBL/GenBank/DDBJ whole genome shotgun (WGS) entry which is preliminary data.</text>
</comment>
<name>K0SIP9_THAOC</name>
<keyword evidence="3" id="KW-1185">Reference proteome</keyword>
<dbReference type="AlphaFoldDB" id="K0SIP9"/>
<evidence type="ECO:0000256" key="1">
    <source>
        <dbReference type="SAM" id="MobiDB-lite"/>
    </source>
</evidence>
<evidence type="ECO:0000313" key="2">
    <source>
        <dbReference type="EMBL" id="EJK66098.1"/>
    </source>
</evidence>
<reference evidence="2 3" key="1">
    <citation type="journal article" date="2012" name="Genome Biol.">
        <title>Genome and low-iron response of an oceanic diatom adapted to chronic iron limitation.</title>
        <authorList>
            <person name="Lommer M."/>
            <person name="Specht M."/>
            <person name="Roy A.S."/>
            <person name="Kraemer L."/>
            <person name="Andreson R."/>
            <person name="Gutowska M.A."/>
            <person name="Wolf J."/>
            <person name="Bergner S.V."/>
            <person name="Schilhabel M.B."/>
            <person name="Klostermeier U.C."/>
            <person name="Beiko R.G."/>
            <person name="Rosenstiel P."/>
            <person name="Hippler M."/>
            <person name="Laroche J."/>
        </authorList>
    </citation>
    <scope>NUCLEOTIDE SEQUENCE [LARGE SCALE GENOMIC DNA]</scope>
    <source>
        <strain evidence="2 3">CCMP1005</strain>
    </source>
</reference>
<feature type="region of interest" description="Disordered" evidence="1">
    <location>
        <begin position="27"/>
        <end position="49"/>
    </location>
</feature>
<evidence type="ECO:0000313" key="3">
    <source>
        <dbReference type="Proteomes" id="UP000266841"/>
    </source>
</evidence>
<proteinExistence type="predicted"/>
<dbReference type="Proteomes" id="UP000266841">
    <property type="component" value="Unassembled WGS sequence"/>
</dbReference>
<sequence length="686" mass="74932">MDRAKFLRSLPFLRRLPPGAWDVCCRENESDSTSTGETTLGGGTPLKDSATGLLEGATFAVSIEPRWMAATDFGDAPKSGNVGVNITAATGNGRRKRDRGDEQFPDPDDGRSVGVAYFASAPSEESSSAGNADSETNSMDRSDRDENTAALLELNADCAMSSFELAIVKLPMSAMGGDGSVSSSQNGAVATPAIPQGGRLTTDEVKDAMLFRFGHHFVFQCDSRYIEKVSLTAKVSSSERKDGSSNEKAEERSPPAKRKKDIDNSSVATKPATKPGLPPPPSLPPSLAIHFSSCVMRVFPIDSEKTEQTKIWETLATRPESSESLLENAKTLIEQRLGVYGDRMWEMAPSGSADSFIKWPHLDDLQTCFHLNNAEYVSMEDWPCCLSRKSKRVQYETPRSPEKSSSTSKPSSGSALEQGQKEPAVSLFDDTQSTKGDDNQNKSQELLPNGSERCQKAPIRSQSQSNVRNSPRRQRDQKLSQSEDSFDKSIHISRGRKTTEFQSNSDNSPGVAKELGPEVEKSGRRRGGDGAGRSQSSVQSQSSPKIHESAMKQAGHVSVQLPEGNVNSKADEQQYGKIVSKYRQFEDSSLQMDAAVQNKSSRAGMSQCAQSLSESYMTMEEFKTATENCEADIQWVTVEMEQSLTGLRSKRGDDADDVDPTRIEELMRRRKKAVAAKVALLLIPKR</sequence>
<feature type="region of interest" description="Disordered" evidence="1">
    <location>
        <begin position="74"/>
        <end position="144"/>
    </location>
</feature>
<feature type="compositionally biased region" description="Low complexity" evidence="1">
    <location>
        <begin position="532"/>
        <end position="543"/>
    </location>
</feature>
<accession>K0SIP9</accession>
<protein>
    <submittedName>
        <fullName evidence="2">Uncharacterized protein</fullName>
    </submittedName>
</protein>
<feature type="region of interest" description="Disordered" evidence="1">
    <location>
        <begin position="232"/>
        <end position="283"/>
    </location>
</feature>
<organism evidence="2 3">
    <name type="scientific">Thalassiosira oceanica</name>
    <name type="common">Marine diatom</name>
    <dbReference type="NCBI Taxonomy" id="159749"/>
    <lineage>
        <taxon>Eukaryota</taxon>
        <taxon>Sar</taxon>
        <taxon>Stramenopiles</taxon>
        <taxon>Ochrophyta</taxon>
        <taxon>Bacillariophyta</taxon>
        <taxon>Coscinodiscophyceae</taxon>
        <taxon>Thalassiosirophycidae</taxon>
        <taxon>Thalassiosirales</taxon>
        <taxon>Thalassiosiraceae</taxon>
        <taxon>Thalassiosira</taxon>
    </lineage>
</organism>
<gene>
    <name evidence="2" type="ORF">THAOC_12999</name>
</gene>
<feature type="compositionally biased region" description="Low complexity" evidence="1">
    <location>
        <begin position="119"/>
        <end position="129"/>
    </location>
</feature>
<feature type="region of interest" description="Disordered" evidence="1">
    <location>
        <begin position="393"/>
        <end position="555"/>
    </location>
</feature>
<feature type="compositionally biased region" description="Basic and acidic residues" evidence="1">
    <location>
        <begin position="237"/>
        <end position="254"/>
    </location>
</feature>
<dbReference type="eggNOG" id="ENOG502QZEJ">
    <property type="taxonomic scope" value="Eukaryota"/>
</dbReference>
<feature type="compositionally biased region" description="Basic and acidic residues" evidence="1">
    <location>
        <begin position="515"/>
        <end position="528"/>
    </location>
</feature>
<feature type="compositionally biased region" description="Polar residues" evidence="1">
    <location>
        <begin position="460"/>
        <end position="469"/>
    </location>
</feature>